<reference evidence="3" key="1">
    <citation type="submission" date="2016-10" db="EMBL/GenBank/DDBJ databases">
        <authorList>
            <person name="Varghese N."/>
            <person name="Submissions S."/>
        </authorList>
    </citation>
    <scope>NUCLEOTIDE SEQUENCE [LARGE SCALE GENOMIC DNA]</scope>
    <source>
        <strain evidence="3">IBRC-M10078</strain>
    </source>
</reference>
<dbReference type="InterPro" id="IPR038607">
    <property type="entry name" value="PhoD-like_sf"/>
</dbReference>
<evidence type="ECO:0000313" key="3">
    <source>
        <dbReference type="Proteomes" id="UP000199159"/>
    </source>
</evidence>
<dbReference type="AlphaFoldDB" id="A0A1H0T9A4"/>
<dbReference type="Proteomes" id="UP000199159">
    <property type="component" value="Unassembled WGS sequence"/>
</dbReference>
<dbReference type="InterPro" id="IPR029052">
    <property type="entry name" value="Metallo-depent_PP-like"/>
</dbReference>
<dbReference type="PANTHER" id="PTHR37031">
    <property type="entry name" value="METALLOPHOSPHATASE BINDING DOMAIN PROTEIN"/>
    <property type="match status" value="1"/>
</dbReference>
<dbReference type="EMBL" id="FNJU01000003">
    <property type="protein sequence ID" value="SDP50604.1"/>
    <property type="molecule type" value="Genomic_DNA"/>
</dbReference>
<accession>A0A1H0T9A4</accession>
<gene>
    <name evidence="2" type="ORF">SAMN05216565_103360</name>
</gene>
<dbReference type="RefSeq" id="WP_090852251.1">
    <property type="nucleotide sequence ID" value="NZ_FNJU01000003.1"/>
</dbReference>
<proteinExistence type="predicted"/>
<keyword evidence="3" id="KW-1185">Reference proteome</keyword>
<evidence type="ECO:0000256" key="1">
    <source>
        <dbReference type="SAM" id="Coils"/>
    </source>
</evidence>
<dbReference type="Gene3D" id="3.60.21.70">
    <property type="entry name" value="PhoD-like phosphatase"/>
    <property type="match status" value="1"/>
</dbReference>
<dbReference type="PANTHER" id="PTHR37031:SF2">
    <property type="entry name" value="PHOD-LIKE PHOSPHATASE METALLOPHOSPHATASE DOMAIN-CONTAINING PROTEIN"/>
    <property type="match status" value="1"/>
</dbReference>
<sequence length="669" mass="76387">MDLPTILAGPIIRRVEPSEVVIWIALSEELNVDSKIYHIDSFNKYELISTHSQPESVRLGEKLFIYLIKIVPNDSIFPVNSLIGYNVFLSDGKNSWGLQDFQLLDPESSSSIIYGKYKYPTFFINEGHDSRMLYGSCRKLHGKNKDALAKGDSVVEQNVSNLSARPSSLFLMGDQIYADDVADPVALYLYELGELLIGKKENLLPIDERAYQVNPLFKIGGRAKIVRDCGFTSRNCDNHLISLGEYAAMYLCSWNPELLNIAFKDGRFDLFDETYSKGKYHDSLLGNKQEVEIDRLRIRYDDQKKELRSFLEELPKIRRLLANIPTYMIFDDHDITDDWNITDKWKKQVKSSALGSHIIANGLTAYWAFQGWGNQPKSFSNDFKNTVKGYLNTLNVNGLEHKKWLDTLWDFNSWHYVTPTDPKALVLDTRTQRSYSPQPSLFNSDTMSKIGTQGPNLISSEGWKRVSNMLANSKWKSKTPLIIISPCPLYGISMIETFLSQYLLPLSSIYPKIQTTSDIEWWRFNGKGFTTFHQQVNQWNPSDCIILSGDAHMAYSLQAKIVHSKQTNERIIHQFTSSPLKNMSFGGLKGVLLKAILTLHGKFQVKRYCGPSNLIGIEGDNKTIWKEEITYDSLNSEPIAQLDNNLGYLLYTSKGIKHQLIDYKDDSSR</sequence>
<dbReference type="SUPFAM" id="SSF56300">
    <property type="entry name" value="Metallo-dependent phosphatases"/>
    <property type="match status" value="1"/>
</dbReference>
<dbReference type="STRING" id="930152.SAMN05216565_103360"/>
<protein>
    <recommendedName>
        <fullName evidence="4">PhoD-like phosphatase metallophosphatase domain-containing protein</fullName>
    </recommendedName>
</protein>
<evidence type="ECO:0008006" key="4">
    <source>
        <dbReference type="Google" id="ProtNLM"/>
    </source>
</evidence>
<keyword evidence="1" id="KW-0175">Coiled coil</keyword>
<feature type="coiled-coil region" evidence="1">
    <location>
        <begin position="286"/>
        <end position="313"/>
    </location>
</feature>
<dbReference type="OrthoDB" id="9795624at2"/>
<evidence type="ECO:0000313" key="2">
    <source>
        <dbReference type="EMBL" id="SDP50604.1"/>
    </source>
</evidence>
<organism evidence="2 3">
    <name type="scientific">Litchfieldia salsa</name>
    <dbReference type="NCBI Taxonomy" id="930152"/>
    <lineage>
        <taxon>Bacteria</taxon>
        <taxon>Bacillati</taxon>
        <taxon>Bacillota</taxon>
        <taxon>Bacilli</taxon>
        <taxon>Bacillales</taxon>
        <taxon>Bacillaceae</taxon>
        <taxon>Litchfieldia</taxon>
    </lineage>
</organism>
<name>A0A1H0T9A4_9BACI</name>